<reference evidence="1" key="1">
    <citation type="submission" date="2019-07" db="EMBL/GenBank/DDBJ databases">
        <authorList>
            <consortium name="PulseNet: The National Subtyping Network for Foodborne Disease Surveillance"/>
            <person name="Tarr C.L."/>
            <person name="Trees E."/>
            <person name="Katz L.S."/>
            <person name="Carleton-Romer H.A."/>
            <person name="Stroika S."/>
            <person name="Kucerova Z."/>
            <person name="Roache K.F."/>
            <person name="Sabol A.L."/>
            <person name="Besser J."/>
            <person name="Gerner-Smidt P."/>
        </authorList>
    </citation>
    <scope>NUCLEOTIDE SEQUENCE</scope>
    <source>
        <strain evidence="1">PNUSAS083918</strain>
    </source>
</reference>
<feature type="non-terminal residue" evidence="1">
    <location>
        <position position="1"/>
    </location>
</feature>
<dbReference type="AlphaFoldDB" id="A0A5Y3FHR3"/>
<proteinExistence type="predicted"/>
<sequence length="27" mass="3148">FQHILEQENLSELPSQILTPVNKEVLK</sequence>
<gene>
    <name evidence="1" type="ORF">FOU00_21900</name>
</gene>
<organism evidence="1">
    <name type="scientific">Salmonella enterica</name>
    <name type="common">Salmonella choleraesuis</name>
    <dbReference type="NCBI Taxonomy" id="28901"/>
    <lineage>
        <taxon>Bacteria</taxon>
        <taxon>Pseudomonadati</taxon>
        <taxon>Pseudomonadota</taxon>
        <taxon>Gammaproteobacteria</taxon>
        <taxon>Enterobacterales</taxon>
        <taxon>Enterobacteriaceae</taxon>
        <taxon>Salmonella</taxon>
    </lineage>
</organism>
<protein>
    <submittedName>
        <fullName evidence="1">Chromosome partitioning protein ParB</fullName>
    </submittedName>
</protein>
<accession>A0A5Y3FHR3</accession>
<evidence type="ECO:0000313" key="1">
    <source>
        <dbReference type="EMBL" id="ECH3083825.1"/>
    </source>
</evidence>
<dbReference type="EMBL" id="AAIRFB010000105">
    <property type="protein sequence ID" value="ECH3083825.1"/>
    <property type="molecule type" value="Genomic_DNA"/>
</dbReference>
<name>A0A5Y3FHR3_SALER</name>
<comment type="caution">
    <text evidence="1">The sequence shown here is derived from an EMBL/GenBank/DDBJ whole genome shotgun (WGS) entry which is preliminary data.</text>
</comment>